<feature type="region of interest" description="Disordered" evidence="1">
    <location>
        <begin position="177"/>
        <end position="260"/>
    </location>
</feature>
<protein>
    <submittedName>
        <fullName evidence="2">Uncharacterized protein</fullName>
    </submittedName>
</protein>
<feature type="compositionally biased region" description="Polar residues" evidence="1">
    <location>
        <begin position="67"/>
        <end position="84"/>
    </location>
</feature>
<organism evidence="2">
    <name type="scientific">Noctiluca scintillans</name>
    <name type="common">Sea sparkle</name>
    <name type="synonym">Red tide dinoflagellate</name>
    <dbReference type="NCBI Taxonomy" id="2966"/>
    <lineage>
        <taxon>Eukaryota</taxon>
        <taxon>Sar</taxon>
        <taxon>Alveolata</taxon>
        <taxon>Dinophyceae</taxon>
        <taxon>Noctilucales</taxon>
        <taxon>Noctilucaceae</taxon>
        <taxon>Noctiluca</taxon>
    </lineage>
</organism>
<name>A0A7S1A9Y4_NOCSC</name>
<sequence length="649" mass="70161">MPVVSSNVTHLRPPPNSEVRRRSESKGTVLCSAPEVRCATPNRQDQPTRTETAGSSVRLLPRDAPVRQTTPLLGRSSSNQSTLLPQELRMEDRTPPSRERTPILRSQGRTDTAEVLPVRTPPGRGLADAARNQFFHTAAVRTVSSGLSGTIPRSPSNRNAPHSAVVKVGGVPVSPLVAKPRQPRPQTDVKCSLGQNLDLRGRSRDTRGVPPPSPKASKQAGSVTTSARVTPVAQSNGHFAPPRSNVEKQTSRARSHDPRSVQGFAKIAGGRSKPAPFQHGRTLRDPRSFTKLRMPPRFMPRSRQESQILKMSDTMLVIEQASDGFPPTPPPSPQATRVFGYRASLAADNSAVNKLLEQVCVQLQEIAENEKEEKSEEAATVDIVTTPGGSQNPGKIASFISSDVQHQVRERMRSLSMEVLLAAPSEEQDAMSVQNQFVVVASPQSDKVVEDDVAHSDTSTELQEDADGVGEDEEVSVAEVVVPEVGDIVVLGVGAPAEYRGSSAVVTKVAAAHCTVVVLDQNHRFGAGECWPSFDDVLIQNCRGRLGTRVIIDGLKGAKTKRLNGLRGTISEHPREGHPTFIRKAAAPLNPQLTLCVELDEPDAGEKLVLLEPRFLMQYDQYMENISSNLGKAIADMGLVLQAAHPART</sequence>
<reference evidence="2" key="1">
    <citation type="submission" date="2021-01" db="EMBL/GenBank/DDBJ databases">
        <authorList>
            <person name="Corre E."/>
            <person name="Pelletier E."/>
            <person name="Niang G."/>
            <person name="Scheremetjew M."/>
            <person name="Finn R."/>
            <person name="Kale V."/>
            <person name="Holt S."/>
            <person name="Cochrane G."/>
            <person name="Meng A."/>
            <person name="Brown T."/>
            <person name="Cohen L."/>
        </authorList>
    </citation>
    <scope>NUCLEOTIDE SEQUENCE</scope>
</reference>
<feature type="compositionally biased region" description="Polar residues" evidence="1">
    <location>
        <begin position="219"/>
        <end position="237"/>
    </location>
</feature>
<feature type="compositionally biased region" description="Basic and acidic residues" evidence="1">
    <location>
        <begin position="245"/>
        <end position="259"/>
    </location>
</feature>
<proteinExistence type="predicted"/>
<evidence type="ECO:0000256" key="1">
    <source>
        <dbReference type="SAM" id="MobiDB-lite"/>
    </source>
</evidence>
<dbReference type="AlphaFoldDB" id="A0A7S1A9Y4"/>
<evidence type="ECO:0000313" key="2">
    <source>
        <dbReference type="EMBL" id="CAD8847264.1"/>
    </source>
</evidence>
<feature type="compositionally biased region" description="Basic and acidic residues" evidence="1">
    <location>
        <begin position="88"/>
        <end position="102"/>
    </location>
</feature>
<feature type="compositionally biased region" description="Polar residues" evidence="1">
    <location>
        <begin position="41"/>
        <end position="55"/>
    </location>
</feature>
<dbReference type="EMBL" id="HBFQ01030704">
    <property type="protein sequence ID" value="CAD8847264.1"/>
    <property type="molecule type" value="Transcribed_RNA"/>
</dbReference>
<feature type="region of interest" description="Disordered" evidence="1">
    <location>
        <begin position="1"/>
        <end position="122"/>
    </location>
</feature>
<accession>A0A7S1A9Y4</accession>
<gene>
    <name evidence="2" type="ORF">NSCI0253_LOCUS21614</name>
</gene>